<evidence type="ECO:0000313" key="3">
    <source>
        <dbReference type="EMBL" id="DAF48854.1"/>
    </source>
</evidence>
<organism evidence="3">
    <name type="scientific">Podoviridae sp. ct7Ex2</name>
    <dbReference type="NCBI Taxonomy" id="2827722"/>
    <lineage>
        <taxon>Viruses</taxon>
        <taxon>Duplodnaviria</taxon>
        <taxon>Heunggongvirae</taxon>
        <taxon>Uroviricota</taxon>
        <taxon>Caudoviricetes</taxon>
    </lineage>
</organism>
<dbReference type="Gene3D" id="3.30.420.280">
    <property type="match status" value="1"/>
</dbReference>
<dbReference type="EMBL" id="BK032576">
    <property type="protein sequence ID" value="DAF48854.1"/>
    <property type="molecule type" value="Genomic_DNA"/>
</dbReference>
<accession>A0A8S5SD25</accession>
<evidence type="ECO:0000259" key="2">
    <source>
        <dbReference type="Pfam" id="PF04466"/>
    </source>
</evidence>
<dbReference type="Gene3D" id="3.40.50.300">
    <property type="entry name" value="P-loop containing nucleotide triphosphate hydrolases"/>
    <property type="match status" value="1"/>
</dbReference>
<protein>
    <submittedName>
        <fullName evidence="3">Large subunit terminase</fullName>
    </submittedName>
</protein>
<dbReference type="InterPro" id="IPR027417">
    <property type="entry name" value="P-loop_NTPase"/>
</dbReference>
<feature type="region of interest" description="Disordered" evidence="1">
    <location>
        <begin position="435"/>
        <end position="454"/>
    </location>
</feature>
<dbReference type="Pfam" id="PF04466">
    <property type="entry name" value="Terminase_3"/>
    <property type="match status" value="1"/>
</dbReference>
<feature type="domain" description="Phage terminase large subunit N-terminal" evidence="2">
    <location>
        <begin position="109"/>
        <end position="233"/>
    </location>
</feature>
<dbReference type="InterPro" id="IPR035412">
    <property type="entry name" value="Terminase_L_N"/>
</dbReference>
<name>A0A8S5SD25_9CAUD</name>
<sequence>MMTSAQTINLVNDIIHPTVKQREFMRTVKDNTYILYGGAAGGGKSYILRWELIYLLISWYKHLKLKGIRVGLFCEDYPALRDRQLSKIKMEFPDWLGSYKEATHEFTLNPAFGSGVICFRNLDNPSKYLSSEFAAIAIDELTLNEQTVFDFLRMRLRWVGVEDPKLIAGTNPGGKGHMWVKNLFIDRNIPPEMQDFANKIAFVQARIDDNPYLPAGYSDALDTLPDKLRKAYREGDWNIFEGQVFEEFRTDIHVVEPFEVPKSWQRGRSMDWGYSKPYAIYEYAVDYDGVVYVINEWYGCKPGTVNTGTQETAREVAQKIKHLGSEFGIADPAIWQKTGHDGPSIAEVFAAEGVPWYPADNDRLAGKMQVHLRLKERKLKIFKTCYHLIRTLPALTYDKHKVEDVDTQQEDHSYDSVRYFLMSRPIQPVKAEKPFNDGYRYEDEEGDEPTAWGV</sequence>
<evidence type="ECO:0000256" key="1">
    <source>
        <dbReference type="SAM" id="MobiDB-lite"/>
    </source>
</evidence>
<proteinExistence type="predicted"/>
<reference evidence="3" key="1">
    <citation type="journal article" date="2021" name="Proc. Natl. Acad. Sci. U.S.A.">
        <title>A Catalog of Tens of Thousands of Viruses from Human Metagenomes Reveals Hidden Associations with Chronic Diseases.</title>
        <authorList>
            <person name="Tisza M.J."/>
            <person name="Buck C.B."/>
        </authorList>
    </citation>
    <scope>NUCLEOTIDE SEQUENCE</scope>
    <source>
        <strain evidence="3">Ct7Ex2</strain>
    </source>
</reference>